<dbReference type="PROSITE" id="PS51071">
    <property type="entry name" value="HTH_RPIR"/>
    <property type="match status" value="1"/>
</dbReference>
<dbReference type="InterPro" id="IPR047640">
    <property type="entry name" value="RpiR-like"/>
</dbReference>
<sequence>MKQALPKTFLGRIRAALPDLHPAERRLGEFLCDFPGELASYDAQELARLANVSKATVSRFVRRLGYASYDEARRHAREDQRSGSRLFLGHPGDANPEAPLLAAIEQSKANLDQTFTTIPQAEIDAVAKAMLGARKVWIVGFRASHPLADYLRWQLTQVIENVVSIPGGGETLGEHLASVSADDCVIVLGLRRRVAGMEALLDYLAASKAPLAYVTDEGIEPDRRARWHLRCHTASTGPLFNHVSVMALCHVLITRTIDLSASTGRNRLRRIEAANDSLNEL</sequence>
<dbReference type="InterPro" id="IPR036388">
    <property type="entry name" value="WH-like_DNA-bd_sf"/>
</dbReference>
<reference evidence="2 3" key="1">
    <citation type="submission" date="2015-03" db="EMBL/GenBank/DDBJ databases">
        <authorList>
            <person name="Hassan Y.I."/>
            <person name="Lepp D."/>
            <person name="Li X.-Z."/>
            <person name="Zhou T."/>
        </authorList>
    </citation>
    <scope>NUCLEOTIDE SEQUENCE [LARGE SCALE GENOMIC DNA]</scope>
    <source>
        <strain evidence="2 3">BD-c194</strain>
    </source>
</reference>
<accession>A0A0F5FVM9</accession>
<dbReference type="InterPro" id="IPR009057">
    <property type="entry name" value="Homeodomain-like_sf"/>
</dbReference>
<dbReference type="GO" id="GO:0003677">
    <property type="term" value="F:DNA binding"/>
    <property type="evidence" value="ECO:0007669"/>
    <property type="project" value="UniProtKB-KW"/>
</dbReference>
<gene>
    <name evidence="2" type="ORF">VE25_08180</name>
</gene>
<dbReference type="GO" id="GO:0097367">
    <property type="term" value="F:carbohydrate derivative binding"/>
    <property type="evidence" value="ECO:0007669"/>
    <property type="project" value="InterPro"/>
</dbReference>
<dbReference type="Pfam" id="PF01380">
    <property type="entry name" value="SIS"/>
    <property type="match status" value="1"/>
</dbReference>
<dbReference type="Gene3D" id="1.10.10.10">
    <property type="entry name" value="Winged helix-like DNA-binding domain superfamily/Winged helix DNA-binding domain"/>
    <property type="match status" value="1"/>
</dbReference>
<dbReference type="Proteomes" id="UP000033632">
    <property type="component" value="Unassembled WGS sequence"/>
</dbReference>
<name>A0A0F5FVM9_9HYPH</name>
<dbReference type="OrthoDB" id="3237351at2"/>
<dbReference type="GO" id="GO:0003700">
    <property type="term" value="F:DNA-binding transcription factor activity"/>
    <property type="evidence" value="ECO:0007669"/>
    <property type="project" value="InterPro"/>
</dbReference>
<protein>
    <submittedName>
        <fullName evidence="2">DNA-binding protein</fullName>
    </submittedName>
</protein>
<dbReference type="InterPro" id="IPR001347">
    <property type="entry name" value="SIS_dom"/>
</dbReference>
<comment type="caution">
    <text evidence="2">The sequence shown here is derived from an EMBL/GenBank/DDBJ whole genome shotgun (WGS) entry which is preliminary data.</text>
</comment>
<dbReference type="InterPro" id="IPR046348">
    <property type="entry name" value="SIS_dom_sf"/>
</dbReference>
<proteinExistence type="predicted"/>
<dbReference type="SUPFAM" id="SSF46689">
    <property type="entry name" value="Homeodomain-like"/>
    <property type="match status" value="1"/>
</dbReference>
<evidence type="ECO:0000259" key="1">
    <source>
        <dbReference type="PROSITE" id="PS51071"/>
    </source>
</evidence>
<organism evidence="2 3">
    <name type="scientific">Devosia geojensis</name>
    <dbReference type="NCBI Taxonomy" id="443610"/>
    <lineage>
        <taxon>Bacteria</taxon>
        <taxon>Pseudomonadati</taxon>
        <taxon>Pseudomonadota</taxon>
        <taxon>Alphaproteobacteria</taxon>
        <taxon>Hyphomicrobiales</taxon>
        <taxon>Devosiaceae</taxon>
        <taxon>Devosia</taxon>
    </lineage>
</organism>
<keyword evidence="3" id="KW-1185">Reference proteome</keyword>
<dbReference type="GO" id="GO:1901135">
    <property type="term" value="P:carbohydrate derivative metabolic process"/>
    <property type="evidence" value="ECO:0007669"/>
    <property type="project" value="InterPro"/>
</dbReference>
<evidence type="ECO:0000313" key="3">
    <source>
        <dbReference type="Proteomes" id="UP000033632"/>
    </source>
</evidence>
<evidence type="ECO:0000313" key="2">
    <source>
        <dbReference type="EMBL" id="KKB12232.1"/>
    </source>
</evidence>
<dbReference type="Pfam" id="PF01418">
    <property type="entry name" value="HTH_6"/>
    <property type="match status" value="1"/>
</dbReference>
<feature type="domain" description="HTH rpiR-type" evidence="1">
    <location>
        <begin position="7"/>
        <end position="83"/>
    </location>
</feature>
<dbReference type="PANTHER" id="PTHR30514:SF18">
    <property type="entry name" value="RPIR-FAMILY TRANSCRIPTIONAL REGULATOR"/>
    <property type="match status" value="1"/>
</dbReference>
<dbReference type="Gene3D" id="3.40.50.10490">
    <property type="entry name" value="Glucose-6-phosphate isomerase like protein, domain 1"/>
    <property type="match status" value="1"/>
</dbReference>
<dbReference type="SUPFAM" id="SSF53697">
    <property type="entry name" value="SIS domain"/>
    <property type="match status" value="1"/>
</dbReference>
<dbReference type="STRING" id="443610.VE25_08180"/>
<dbReference type="AlphaFoldDB" id="A0A0F5FVM9"/>
<dbReference type="InterPro" id="IPR000281">
    <property type="entry name" value="HTH_RpiR"/>
</dbReference>
<dbReference type="EMBL" id="JZEX01000087">
    <property type="protein sequence ID" value="KKB12232.1"/>
    <property type="molecule type" value="Genomic_DNA"/>
</dbReference>
<keyword evidence="2" id="KW-0238">DNA-binding</keyword>
<dbReference type="PANTHER" id="PTHR30514">
    <property type="entry name" value="GLUCOKINASE"/>
    <property type="match status" value="1"/>
</dbReference>
<dbReference type="RefSeq" id="WP_046108121.1">
    <property type="nucleotide sequence ID" value="NZ_JZEX01000087.1"/>
</dbReference>
<dbReference type="PATRIC" id="fig|443610.3.peg.4210"/>